<protein>
    <recommendedName>
        <fullName evidence="1">F-box domain-containing protein</fullName>
    </recommendedName>
</protein>
<dbReference type="PROSITE" id="PS50181">
    <property type="entry name" value="FBOX"/>
    <property type="match status" value="1"/>
</dbReference>
<dbReference type="EMBL" id="JBJKFK010000421">
    <property type="protein sequence ID" value="KAL3317157.1"/>
    <property type="molecule type" value="Genomic_DNA"/>
</dbReference>
<dbReference type="InterPro" id="IPR027417">
    <property type="entry name" value="P-loop_NTPase"/>
</dbReference>
<accession>A0ABD2QD18</accession>
<organism evidence="2 3">
    <name type="scientific">Cichlidogyrus casuarinus</name>
    <dbReference type="NCBI Taxonomy" id="1844966"/>
    <lineage>
        <taxon>Eukaryota</taxon>
        <taxon>Metazoa</taxon>
        <taxon>Spiralia</taxon>
        <taxon>Lophotrochozoa</taxon>
        <taxon>Platyhelminthes</taxon>
        <taxon>Monogenea</taxon>
        <taxon>Monopisthocotylea</taxon>
        <taxon>Dactylogyridea</taxon>
        <taxon>Ancyrocephalidae</taxon>
        <taxon>Cichlidogyrus</taxon>
    </lineage>
</organism>
<dbReference type="InterPro" id="IPR001810">
    <property type="entry name" value="F-box_dom"/>
</dbReference>
<dbReference type="AlphaFoldDB" id="A0ABD2QD18"/>
<evidence type="ECO:0000313" key="2">
    <source>
        <dbReference type="EMBL" id="KAL3317157.1"/>
    </source>
</evidence>
<dbReference type="Gene3D" id="1.20.1280.50">
    <property type="match status" value="1"/>
</dbReference>
<dbReference type="SUPFAM" id="SSF81383">
    <property type="entry name" value="F-box domain"/>
    <property type="match status" value="1"/>
</dbReference>
<name>A0ABD2QD18_9PLAT</name>
<feature type="domain" description="F-box" evidence="1">
    <location>
        <begin position="3"/>
        <end position="49"/>
    </location>
</feature>
<proteinExistence type="predicted"/>
<evidence type="ECO:0000313" key="3">
    <source>
        <dbReference type="Proteomes" id="UP001626550"/>
    </source>
</evidence>
<gene>
    <name evidence="2" type="ORF">Ciccas_004188</name>
</gene>
<sequence length="461" mass="52421">MRSPTLLDLPNEVFFRLFDYLSPLDLVRVGQTCSRLRYLSCDELIWEHRLHKSLGHIWNAVSSQGSAHVSDHVRGLDFRKLDKRSVYLTISKFVPKNQLIMSNDADIAELNQQAQISDSAEEQSSSGNSLIETIQDFFASSLTYLNPIGKLIGFVPSTNSEVVKSEARFALFGSGFDAIATNRLFNRMLDNRTKSFVPISMFPMKGNFGSGLTVRMTQQAQQAILDEAYQEFLQAENKDLVRSHKLSKIFGPGFASEEKSGPSAEPKDYYFDMVQLFATERYKNTEPRTQLERITESRLFQQPCDIHNLHMTDDLHSIVTTMNAFVYAIDARDSYDDMKLLRKELDCVNSPIENKAGWPILLLFVMPKEVIKANLQRENAIAKKNLARMNSKISELDTFSGAQLTQSWDGSLIEPVSAMRLFELENPWRLQKCASNDMRCLVQGVTWLKYQLAGKPTTCTF</sequence>
<evidence type="ECO:0000259" key="1">
    <source>
        <dbReference type="PROSITE" id="PS50181"/>
    </source>
</evidence>
<dbReference type="InterPro" id="IPR036047">
    <property type="entry name" value="F-box-like_dom_sf"/>
</dbReference>
<keyword evidence="3" id="KW-1185">Reference proteome</keyword>
<reference evidence="2 3" key="1">
    <citation type="submission" date="2024-11" db="EMBL/GenBank/DDBJ databases">
        <title>Adaptive evolution of stress response genes in parasites aligns with host niche diversity.</title>
        <authorList>
            <person name="Hahn C."/>
            <person name="Resl P."/>
        </authorList>
    </citation>
    <scope>NUCLEOTIDE SEQUENCE [LARGE SCALE GENOMIC DNA]</scope>
    <source>
        <strain evidence="2">EGGRZ-B1_66</strain>
        <tissue evidence="2">Body</tissue>
    </source>
</reference>
<dbReference type="Pfam" id="PF12937">
    <property type="entry name" value="F-box-like"/>
    <property type="match status" value="1"/>
</dbReference>
<comment type="caution">
    <text evidence="2">The sequence shown here is derived from an EMBL/GenBank/DDBJ whole genome shotgun (WGS) entry which is preliminary data.</text>
</comment>
<dbReference type="Gene3D" id="3.40.50.300">
    <property type="entry name" value="P-loop containing nucleotide triphosphate hydrolases"/>
    <property type="match status" value="1"/>
</dbReference>
<dbReference type="SMART" id="SM00256">
    <property type="entry name" value="FBOX"/>
    <property type="match status" value="1"/>
</dbReference>
<dbReference type="Proteomes" id="UP001626550">
    <property type="component" value="Unassembled WGS sequence"/>
</dbReference>